<dbReference type="GO" id="GO:0009253">
    <property type="term" value="P:peptidoglycan catabolic process"/>
    <property type="evidence" value="ECO:0007669"/>
    <property type="project" value="InterPro"/>
</dbReference>
<comment type="catalytic activity">
    <reaction evidence="1">
        <text>Hydrolyzes the link between N-acetylmuramoyl residues and L-amino acid residues in certain cell-wall glycopeptides.</text>
        <dbReference type="EC" id="3.5.1.28"/>
    </reaction>
</comment>
<evidence type="ECO:0000256" key="2">
    <source>
        <dbReference type="ARBA" id="ARBA00007553"/>
    </source>
</evidence>
<keyword evidence="5" id="KW-0961">Cell wall biogenesis/degradation</keyword>
<dbReference type="InterPro" id="IPR051206">
    <property type="entry name" value="NAMLAA_amidase_2"/>
</dbReference>
<keyword evidence="4" id="KW-0378">Hydrolase</keyword>
<dbReference type="KEGG" id="htq:FRZ44_11360"/>
<dbReference type="GO" id="GO:0019867">
    <property type="term" value="C:outer membrane"/>
    <property type="evidence" value="ECO:0007669"/>
    <property type="project" value="TreeGrafter"/>
</dbReference>
<dbReference type="CDD" id="cd06583">
    <property type="entry name" value="PGRP"/>
    <property type="match status" value="1"/>
</dbReference>
<evidence type="ECO:0000313" key="7">
    <source>
        <dbReference type="EMBL" id="QEX15848.1"/>
    </source>
</evidence>
<comment type="similarity">
    <text evidence="2">Belongs to the N-acetylmuramoyl-L-alanine amidase 2 family.</text>
</comment>
<keyword evidence="8" id="KW-1185">Reference proteome</keyword>
<dbReference type="SUPFAM" id="SSF47090">
    <property type="entry name" value="PGBD-like"/>
    <property type="match status" value="1"/>
</dbReference>
<protein>
    <recommendedName>
        <fullName evidence="3">N-acetylmuramoyl-L-alanine amidase</fullName>
        <ecNumber evidence="3">3.5.1.28</ecNumber>
    </recommendedName>
</protein>
<dbReference type="InterPro" id="IPR002502">
    <property type="entry name" value="Amidase_domain"/>
</dbReference>
<dbReference type="GO" id="GO:0009254">
    <property type="term" value="P:peptidoglycan turnover"/>
    <property type="evidence" value="ECO:0007669"/>
    <property type="project" value="TreeGrafter"/>
</dbReference>
<evidence type="ECO:0000259" key="6">
    <source>
        <dbReference type="SMART" id="SM00644"/>
    </source>
</evidence>
<dbReference type="InterPro" id="IPR036365">
    <property type="entry name" value="PGBD-like_sf"/>
</dbReference>
<dbReference type="InterPro" id="IPR002477">
    <property type="entry name" value="Peptidoglycan-bd-like"/>
</dbReference>
<dbReference type="PANTHER" id="PTHR30417">
    <property type="entry name" value="N-ACETYLMURAMOYL-L-ALANINE AMIDASE AMID"/>
    <property type="match status" value="1"/>
</dbReference>
<dbReference type="PANTHER" id="PTHR30417:SF1">
    <property type="entry name" value="N-ACETYLMURAMOYL-L-ALANINE AMIDASE AMID"/>
    <property type="match status" value="1"/>
</dbReference>
<dbReference type="GO" id="GO:0071555">
    <property type="term" value="P:cell wall organization"/>
    <property type="evidence" value="ECO:0007669"/>
    <property type="project" value="UniProtKB-KW"/>
</dbReference>
<sequence>MTMAKLELSEVLSPNHDERPAGQPIDILLLHYTGMKGAQAAIDRLVDPKAKVSAHYLIEEDGTPWRLVAEERRAWHAGVSYWEGSRDINARSIGIELVNPGHEFGYRPFPPAQMDSLEALALEILARHPITPRHVLGHSDVAPPRKQDPGELFDWAGLARHGIGLWPRASATPRSWSVAEFQSGLGRFGYEVPTHGQLDEATKTVLIAFQRHFRPSRFDGAPDDECAGILADLLDQIG</sequence>
<dbReference type="Pfam" id="PF01510">
    <property type="entry name" value="Amidase_2"/>
    <property type="match status" value="1"/>
</dbReference>
<dbReference type="EC" id="3.5.1.28" evidence="3"/>
<dbReference type="Pfam" id="PF01471">
    <property type="entry name" value="PG_binding_1"/>
    <property type="match status" value="1"/>
</dbReference>
<dbReference type="Proteomes" id="UP000326202">
    <property type="component" value="Chromosome"/>
</dbReference>
<evidence type="ECO:0000256" key="1">
    <source>
        <dbReference type="ARBA" id="ARBA00001561"/>
    </source>
</evidence>
<dbReference type="InterPro" id="IPR036505">
    <property type="entry name" value="Amidase/PGRP_sf"/>
</dbReference>
<evidence type="ECO:0000256" key="3">
    <source>
        <dbReference type="ARBA" id="ARBA00011901"/>
    </source>
</evidence>
<dbReference type="AlphaFoldDB" id="A0A5J6MEH0"/>
<accession>A0A5J6MEH0</accession>
<dbReference type="GO" id="GO:0008745">
    <property type="term" value="F:N-acetylmuramoyl-L-alanine amidase activity"/>
    <property type="evidence" value="ECO:0007669"/>
    <property type="project" value="UniProtKB-EC"/>
</dbReference>
<evidence type="ECO:0000256" key="4">
    <source>
        <dbReference type="ARBA" id="ARBA00022801"/>
    </source>
</evidence>
<evidence type="ECO:0000313" key="8">
    <source>
        <dbReference type="Proteomes" id="UP000326202"/>
    </source>
</evidence>
<dbReference type="SMART" id="SM00644">
    <property type="entry name" value="Ami_2"/>
    <property type="match status" value="1"/>
</dbReference>
<reference evidence="7 8" key="1">
    <citation type="submission" date="2019-08" db="EMBL/GenBank/DDBJ databases">
        <title>Hyperibacter terrae gen. nov., sp. nov. and Hyperibacter viscosus sp. nov., two new members in the family Rhodospirillaceae isolated from the rhizosphere of Hypericum perforatum.</title>
        <authorList>
            <person name="Noviana Z."/>
        </authorList>
    </citation>
    <scope>NUCLEOTIDE SEQUENCE [LARGE SCALE GENOMIC DNA]</scope>
    <source>
        <strain evidence="7 8">R5913</strain>
    </source>
</reference>
<dbReference type="Gene3D" id="3.40.80.10">
    <property type="entry name" value="Peptidoglycan recognition protein-like"/>
    <property type="match status" value="1"/>
</dbReference>
<dbReference type="SUPFAM" id="SSF55846">
    <property type="entry name" value="N-acetylmuramoyl-L-alanine amidase-like"/>
    <property type="match status" value="1"/>
</dbReference>
<proteinExistence type="inferred from homology"/>
<feature type="domain" description="N-acetylmuramoyl-L-alanine amidase" evidence="6">
    <location>
        <begin position="13"/>
        <end position="150"/>
    </location>
</feature>
<organism evidence="7 8">
    <name type="scientific">Hypericibacter terrae</name>
    <dbReference type="NCBI Taxonomy" id="2602015"/>
    <lineage>
        <taxon>Bacteria</taxon>
        <taxon>Pseudomonadati</taxon>
        <taxon>Pseudomonadota</taxon>
        <taxon>Alphaproteobacteria</taxon>
        <taxon>Rhodospirillales</taxon>
        <taxon>Dongiaceae</taxon>
        <taxon>Hypericibacter</taxon>
    </lineage>
</organism>
<dbReference type="InterPro" id="IPR036366">
    <property type="entry name" value="PGBDSf"/>
</dbReference>
<name>A0A5J6MEH0_9PROT</name>
<evidence type="ECO:0000256" key="5">
    <source>
        <dbReference type="ARBA" id="ARBA00023316"/>
    </source>
</evidence>
<gene>
    <name evidence="7" type="ORF">FRZ44_11360</name>
</gene>
<dbReference type="EMBL" id="CP042906">
    <property type="protein sequence ID" value="QEX15848.1"/>
    <property type="molecule type" value="Genomic_DNA"/>
</dbReference>
<dbReference type="Gene3D" id="1.10.101.10">
    <property type="entry name" value="PGBD-like superfamily/PGBD"/>
    <property type="match status" value="1"/>
</dbReference>